<feature type="transmembrane region" description="Helical" evidence="8">
    <location>
        <begin position="117"/>
        <end position="142"/>
    </location>
</feature>
<dbReference type="GO" id="GO:0046677">
    <property type="term" value="P:response to antibiotic"/>
    <property type="evidence" value="ECO:0007669"/>
    <property type="project" value="UniProtKB-KW"/>
</dbReference>
<evidence type="ECO:0000259" key="9">
    <source>
        <dbReference type="PROSITE" id="PS50850"/>
    </source>
</evidence>
<evidence type="ECO:0000313" key="10">
    <source>
        <dbReference type="EMBL" id="MBD0420284.1"/>
    </source>
</evidence>
<evidence type="ECO:0000313" key="11">
    <source>
        <dbReference type="Proteomes" id="UP000621210"/>
    </source>
</evidence>
<dbReference type="GO" id="GO:0005886">
    <property type="term" value="C:plasma membrane"/>
    <property type="evidence" value="ECO:0007669"/>
    <property type="project" value="UniProtKB-SubCell"/>
</dbReference>
<dbReference type="InterPro" id="IPR020846">
    <property type="entry name" value="MFS_dom"/>
</dbReference>
<dbReference type="Gene3D" id="1.20.1250.20">
    <property type="entry name" value="MFS general substrate transporter like domains"/>
    <property type="match status" value="1"/>
</dbReference>
<dbReference type="InterPro" id="IPR036259">
    <property type="entry name" value="MFS_trans_sf"/>
</dbReference>
<reference evidence="10" key="2">
    <citation type="submission" date="2020-09" db="EMBL/GenBank/DDBJ databases">
        <authorList>
            <person name="Luo X."/>
        </authorList>
    </citation>
    <scope>NUCLEOTIDE SEQUENCE</scope>
    <source>
        <strain evidence="10">TRM S81-3</strain>
    </source>
</reference>
<reference evidence="10" key="1">
    <citation type="submission" date="2020-09" db="EMBL/GenBank/DDBJ databases">
        <title>Streptomyces grisecoloratus sp. nov., isolated from cotton soil.</title>
        <authorList>
            <person name="Xing L."/>
        </authorList>
    </citation>
    <scope>NUCLEOTIDE SEQUENCE</scope>
    <source>
        <strain evidence="10">TRM S81-3</strain>
    </source>
</reference>
<accession>A0A926L2N8</accession>
<feature type="transmembrane region" description="Helical" evidence="8">
    <location>
        <begin position="154"/>
        <end position="173"/>
    </location>
</feature>
<feature type="transmembrane region" description="Helical" evidence="8">
    <location>
        <begin position="349"/>
        <end position="368"/>
    </location>
</feature>
<evidence type="ECO:0000256" key="2">
    <source>
        <dbReference type="ARBA" id="ARBA00022448"/>
    </source>
</evidence>
<evidence type="ECO:0000256" key="1">
    <source>
        <dbReference type="ARBA" id="ARBA00004651"/>
    </source>
</evidence>
<keyword evidence="5 8" id="KW-0472">Membrane</keyword>
<feature type="region of interest" description="Disordered" evidence="7">
    <location>
        <begin position="1"/>
        <end position="20"/>
    </location>
</feature>
<dbReference type="SUPFAM" id="SSF103473">
    <property type="entry name" value="MFS general substrate transporter"/>
    <property type="match status" value="1"/>
</dbReference>
<evidence type="ECO:0000256" key="6">
    <source>
        <dbReference type="ARBA" id="ARBA00023251"/>
    </source>
</evidence>
<dbReference type="Proteomes" id="UP000621210">
    <property type="component" value="Unassembled WGS sequence"/>
</dbReference>
<gene>
    <name evidence="10" type="ORF">H0H10_14205</name>
</gene>
<feature type="transmembrane region" description="Helical" evidence="8">
    <location>
        <begin position="374"/>
        <end position="402"/>
    </location>
</feature>
<feature type="transmembrane region" description="Helical" evidence="8">
    <location>
        <begin position="26"/>
        <end position="52"/>
    </location>
</feature>
<keyword evidence="2" id="KW-0813">Transport</keyword>
<feature type="transmembrane region" description="Helical" evidence="8">
    <location>
        <begin position="283"/>
        <end position="309"/>
    </location>
</feature>
<feature type="transmembrane region" description="Helical" evidence="8">
    <location>
        <begin position="244"/>
        <end position="262"/>
    </location>
</feature>
<organism evidence="10 11">
    <name type="scientific">Streptomyces griseicoloratus</name>
    <dbReference type="NCBI Taxonomy" id="2752516"/>
    <lineage>
        <taxon>Bacteria</taxon>
        <taxon>Bacillati</taxon>
        <taxon>Actinomycetota</taxon>
        <taxon>Actinomycetes</taxon>
        <taxon>Kitasatosporales</taxon>
        <taxon>Streptomycetaceae</taxon>
        <taxon>Streptomyces</taxon>
    </lineage>
</organism>
<dbReference type="PANTHER" id="PTHR42718">
    <property type="entry name" value="MAJOR FACILITATOR SUPERFAMILY MULTIDRUG TRANSPORTER MFSC"/>
    <property type="match status" value="1"/>
</dbReference>
<evidence type="ECO:0000256" key="8">
    <source>
        <dbReference type="SAM" id="Phobius"/>
    </source>
</evidence>
<dbReference type="EMBL" id="JACVQF010000187">
    <property type="protein sequence ID" value="MBD0420284.1"/>
    <property type="molecule type" value="Genomic_DNA"/>
</dbReference>
<dbReference type="Pfam" id="PF07690">
    <property type="entry name" value="MFS_1"/>
    <property type="match status" value="1"/>
</dbReference>
<protein>
    <submittedName>
        <fullName evidence="10">MFS transporter</fullName>
    </submittedName>
</protein>
<dbReference type="CDD" id="cd17321">
    <property type="entry name" value="MFS_MMR_MDR_like"/>
    <property type="match status" value="1"/>
</dbReference>
<name>A0A926L2N8_9ACTN</name>
<dbReference type="InterPro" id="IPR011701">
    <property type="entry name" value="MFS"/>
</dbReference>
<dbReference type="Gene3D" id="1.20.1720.10">
    <property type="entry name" value="Multidrug resistance protein D"/>
    <property type="match status" value="1"/>
</dbReference>
<feature type="transmembrane region" description="Helical" evidence="8">
    <location>
        <begin position="64"/>
        <end position="84"/>
    </location>
</feature>
<keyword evidence="6" id="KW-0046">Antibiotic resistance</keyword>
<feature type="transmembrane region" description="Helical" evidence="8">
    <location>
        <begin position="423"/>
        <end position="442"/>
    </location>
</feature>
<feature type="transmembrane region" description="Helical" evidence="8">
    <location>
        <begin position="448"/>
        <end position="468"/>
    </location>
</feature>
<feature type="transmembrane region" description="Helical" evidence="8">
    <location>
        <begin position="315"/>
        <end position="337"/>
    </location>
</feature>
<dbReference type="PROSITE" id="PS50850">
    <property type="entry name" value="MFS"/>
    <property type="match status" value="1"/>
</dbReference>
<comment type="caution">
    <text evidence="10">The sequence shown here is derived from an EMBL/GenBank/DDBJ whole genome shotgun (WGS) entry which is preliminary data.</text>
</comment>
<evidence type="ECO:0000256" key="5">
    <source>
        <dbReference type="ARBA" id="ARBA00023136"/>
    </source>
</evidence>
<keyword evidence="3 8" id="KW-0812">Transmembrane</keyword>
<keyword evidence="4 8" id="KW-1133">Transmembrane helix</keyword>
<proteinExistence type="predicted"/>
<dbReference type="GO" id="GO:0022857">
    <property type="term" value="F:transmembrane transporter activity"/>
    <property type="evidence" value="ECO:0007669"/>
    <property type="project" value="InterPro"/>
</dbReference>
<keyword evidence="11" id="KW-1185">Reference proteome</keyword>
<feature type="domain" description="Major facilitator superfamily (MFS) profile" evidence="9">
    <location>
        <begin position="26"/>
        <end position="472"/>
    </location>
</feature>
<dbReference type="PANTHER" id="PTHR42718:SF9">
    <property type="entry name" value="MAJOR FACILITATOR SUPERFAMILY MULTIDRUG TRANSPORTER MFSC"/>
    <property type="match status" value="1"/>
</dbReference>
<evidence type="ECO:0000256" key="7">
    <source>
        <dbReference type="SAM" id="MobiDB-lite"/>
    </source>
</evidence>
<dbReference type="AlphaFoldDB" id="A0A926L2N8"/>
<evidence type="ECO:0000256" key="4">
    <source>
        <dbReference type="ARBA" id="ARBA00022989"/>
    </source>
</evidence>
<comment type="subcellular location">
    <subcellularLocation>
        <location evidence="1">Cell membrane</location>
        <topology evidence="1">Multi-pass membrane protein</topology>
    </subcellularLocation>
</comment>
<evidence type="ECO:0000256" key="3">
    <source>
        <dbReference type="ARBA" id="ARBA00022692"/>
    </source>
</evidence>
<feature type="transmembrane region" description="Helical" evidence="8">
    <location>
        <begin position="91"/>
        <end position="111"/>
    </location>
</feature>
<sequence length="481" mass="48498">MSSKSALSLDSPDQDGPAVSRRRGPLLVGLSLGYFMVMLDTTVVTVSLPAIGRDLSGSLSSLQWVSNGYTLTFAAFLLSAGALCDRYGGRRVFLIGLGLFGLLSGGSAVVGSMGALIVLRALLGVAGALLLPTSLAIIAHAYTEPAARARAMGAWAAISGSALAAGPLVGGVLTDTLGWQAIFLLNVPVALVSTVLTAKHAPASTPRSSKGPDLPGQFAAVLALAGLTYGLVESGPESWGSPQVLGGLGMFVVAGWLFVMAERRPETSRHAPMLPLGMLRNRTLSAGLFAGALVNFGLSGVLFALSLFFQEAHGYSAFATGLAFLPLTLPTAFNPVFTGRLVGRIGARRPAIAGFLMMGVGVLIPSAFTSDSPASLVAMSVGLLVLGFGVSFAIPPLMTAVVGSVAMEQSGIASGALNSARQTGAVLGVAVLGTVIGTAPSVGDGTRLALVVAGVMLLVGAGVVAGFIGRSPRQPGTATAK</sequence>
<dbReference type="RefSeq" id="WP_188181281.1">
    <property type="nucleotide sequence ID" value="NZ_JACVQF010000187.1"/>
</dbReference>